<name>A0A3D8VD58_9GAMM</name>
<keyword evidence="2" id="KW-1185">Reference proteome</keyword>
<dbReference type="RefSeq" id="WP_115842570.1">
    <property type="nucleotide sequence ID" value="NZ_CP183976.1"/>
</dbReference>
<dbReference type="AlphaFoldDB" id="A0A3D8VD58"/>
<dbReference type="EMBL" id="QTJR01000006">
    <property type="protein sequence ID" value="RDY67199.1"/>
    <property type="molecule type" value="Genomic_DNA"/>
</dbReference>
<reference evidence="1 2" key="1">
    <citation type="submission" date="2018-08" db="EMBL/GenBank/DDBJ databases">
        <title>Lysobacter soli KCTC 22011, whole genome shotgun sequence.</title>
        <authorList>
            <person name="Zhang X."/>
            <person name="Feng G."/>
            <person name="Zhu H."/>
        </authorList>
    </citation>
    <scope>NUCLEOTIDE SEQUENCE [LARGE SCALE GENOMIC DNA]</scope>
    <source>
        <strain evidence="1 2">KCTC 22011</strain>
    </source>
</reference>
<evidence type="ECO:0000313" key="2">
    <source>
        <dbReference type="Proteomes" id="UP000256829"/>
    </source>
</evidence>
<proteinExistence type="predicted"/>
<accession>A0A3D8VD58</accession>
<protein>
    <submittedName>
        <fullName evidence="1">Uncharacterized protein</fullName>
    </submittedName>
</protein>
<dbReference type="Proteomes" id="UP000256829">
    <property type="component" value="Unassembled WGS sequence"/>
</dbReference>
<evidence type="ECO:0000313" key="1">
    <source>
        <dbReference type="EMBL" id="RDY67199.1"/>
    </source>
</evidence>
<comment type="caution">
    <text evidence="1">The sequence shown here is derived from an EMBL/GenBank/DDBJ whole genome shotgun (WGS) entry which is preliminary data.</text>
</comment>
<gene>
    <name evidence="1" type="ORF">DX912_11095</name>
</gene>
<organism evidence="1 2">
    <name type="scientific">Lysobacter soli</name>
    <dbReference type="NCBI Taxonomy" id="453783"/>
    <lineage>
        <taxon>Bacteria</taxon>
        <taxon>Pseudomonadati</taxon>
        <taxon>Pseudomonadota</taxon>
        <taxon>Gammaproteobacteria</taxon>
        <taxon>Lysobacterales</taxon>
        <taxon>Lysobacteraceae</taxon>
        <taxon>Lysobacter</taxon>
    </lineage>
</organism>
<sequence length="114" mass="12140">MNVSGLPWRPAVISLQRIDSYGRPGRLLPVATTRPAARAESGVWYGFAIAADLDTIGVGESVGVHVSFLDEEGARQAFESGTPIPFGDGVILRGTLVLTPQEETTFVSADRNPD</sequence>